<dbReference type="GO" id="GO:0003677">
    <property type="term" value="F:DNA binding"/>
    <property type="evidence" value="ECO:0007669"/>
    <property type="project" value="UniProtKB-UniRule"/>
</dbReference>
<name>A0A7D6V5M4_9NOCA</name>
<dbReference type="SMART" id="SM01043">
    <property type="entry name" value="BTAD"/>
    <property type="match status" value="1"/>
</dbReference>
<keyword evidence="3" id="KW-0805">Transcription regulation</keyword>
<dbReference type="Gene3D" id="2.60.200.20">
    <property type="match status" value="1"/>
</dbReference>
<dbReference type="InterPro" id="IPR016032">
    <property type="entry name" value="Sig_transdc_resp-reg_C-effctor"/>
</dbReference>
<accession>A0A7D6V5M4</accession>
<evidence type="ECO:0000256" key="6">
    <source>
        <dbReference type="PROSITE-ProRule" id="PRU01091"/>
    </source>
</evidence>
<keyword evidence="5" id="KW-0804">Transcription</keyword>
<dbReference type="SMART" id="SM00240">
    <property type="entry name" value="FHA"/>
    <property type="match status" value="1"/>
</dbReference>
<gene>
    <name evidence="9" type="ORF">H0264_21760</name>
</gene>
<feature type="domain" description="FHA" evidence="7">
    <location>
        <begin position="308"/>
        <end position="357"/>
    </location>
</feature>
<reference evidence="9 10" key="1">
    <citation type="submission" date="2020-07" db="EMBL/GenBank/DDBJ databases">
        <authorList>
            <person name="Zhuang K."/>
            <person name="Ran Y."/>
        </authorList>
    </citation>
    <scope>NUCLEOTIDE SEQUENCE [LARGE SCALE GENOMIC DNA]</scope>
    <source>
        <strain evidence="9 10">WCH-YHL-001</strain>
    </source>
</reference>
<dbReference type="KEGG" id="nhu:H0264_21760"/>
<evidence type="ECO:0000256" key="4">
    <source>
        <dbReference type="ARBA" id="ARBA00023125"/>
    </source>
</evidence>
<dbReference type="PROSITE" id="PS51755">
    <property type="entry name" value="OMPR_PHOB"/>
    <property type="match status" value="1"/>
</dbReference>
<dbReference type="CDD" id="cd15831">
    <property type="entry name" value="BTAD"/>
    <property type="match status" value="1"/>
</dbReference>
<organism evidence="9 10">
    <name type="scientific">Nocardia huaxiensis</name>
    <dbReference type="NCBI Taxonomy" id="2755382"/>
    <lineage>
        <taxon>Bacteria</taxon>
        <taxon>Bacillati</taxon>
        <taxon>Actinomycetota</taxon>
        <taxon>Actinomycetes</taxon>
        <taxon>Mycobacteriales</taxon>
        <taxon>Nocardiaceae</taxon>
        <taxon>Nocardia</taxon>
    </lineage>
</organism>
<dbReference type="PROSITE" id="PS50006">
    <property type="entry name" value="FHA_DOMAIN"/>
    <property type="match status" value="1"/>
</dbReference>
<dbReference type="PANTHER" id="PTHR35807:SF1">
    <property type="entry name" value="TRANSCRIPTIONAL REGULATOR REDD"/>
    <property type="match status" value="1"/>
</dbReference>
<dbReference type="Gene3D" id="1.10.10.10">
    <property type="entry name" value="Winged helix-like DNA-binding domain superfamily/Winged helix DNA-binding domain"/>
    <property type="match status" value="1"/>
</dbReference>
<evidence type="ECO:0000313" key="10">
    <source>
        <dbReference type="Proteomes" id="UP000515512"/>
    </source>
</evidence>
<feature type="DNA-binding region" description="OmpR/PhoB-type" evidence="6">
    <location>
        <begin position="6"/>
        <end position="111"/>
    </location>
</feature>
<dbReference type="InterPro" id="IPR005158">
    <property type="entry name" value="BTAD"/>
</dbReference>
<evidence type="ECO:0000259" key="8">
    <source>
        <dbReference type="PROSITE" id="PS51755"/>
    </source>
</evidence>
<dbReference type="Pfam" id="PF03704">
    <property type="entry name" value="BTAD"/>
    <property type="match status" value="1"/>
</dbReference>
<evidence type="ECO:0000256" key="3">
    <source>
        <dbReference type="ARBA" id="ARBA00023015"/>
    </source>
</evidence>
<dbReference type="InterPro" id="IPR011990">
    <property type="entry name" value="TPR-like_helical_dom_sf"/>
</dbReference>
<evidence type="ECO:0000256" key="2">
    <source>
        <dbReference type="ARBA" id="ARBA00022553"/>
    </source>
</evidence>
<keyword evidence="4 6" id="KW-0238">DNA-binding</keyword>
<dbReference type="SUPFAM" id="SSF46894">
    <property type="entry name" value="C-terminal effector domain of the bipartite response regulators"/>
    <property type="match status" value="1"/>
</dbReference>
<keyword evidence="2" id="KW-0597">Phosphoprotein</keyword>
<evidence type="ECO:0000256" key="5">
    <source>
        <dbReference type="ARBA" id="ARBA00023163"/>
    </source>
</evidence>
<dbReference type="SMART" id="SM00862">
    <property type="entry name" value="Trans_reg_C"/>
    <property type="match status" value="1"/>
</dbReference>
<protein>
    <submittedName>
        <fullName evidence="9">FHA domain-containing protein</fullName>
    </submittedName>
</protein>
<dbReference type="SUPFAM" id="SSF48452">
    <property type="entry name" value="TPR-like"/>
    <property type="match status" value="1"/>
</dbReference>
<sequence length="382" mass="40672">MSAFDAAALSATGSSAADLRLLGAVELYAGGRPIALGGRQACAVLALLALNRGHTVTTERLVEEIWEGDAPQSATARLHVLMSKMRARLREQAVDRAVRVSTVGAGYRLDIDSAHCDLGRFDSARTAAAAAQAAGRHSDAARLFRAALDEWSGPALADLAGFRFAQHAATRLEEERWACRVGRIDADIACGATAALIGELTMLTREKPYEEGTWAQLATALTLADRQADALESLRRAFAILREEGINPSPGLVELQRKILTQEKLTAAPTAAAEPRLAASTLARDPAASGGRLRLFNGRVVVITESGLRIGRMSDNDVVLDDPDASRYHAAIAINKAGIVIHDLQSTNGVHVNGQQIDQATLLNPGDVIRIGSTTMDFFQPD</sequence>
<dbReference type="CDD" id="cd00060">
    <property type="entry name" value="FHA"/>
    <property type="match status" value="1"/>
</dbReference>
<dbReference type="InterPro" id="IPR036388">
    <property type="entry name" value="WH-like_DNA-bd_sf"/>
</dbReference>
<evidence type="ECO:0000259" key="7">
    <source>
        <dbReference type="PROSITE" id="PS50006"/>
    </source>
</evidence>
<keyword evidence="10" id="KW-1185">Reference proteome</keyword>
<evidence type="ECO:0000313" key="9">
    <source>
        <dbReference type="EMBL" id="QLY28032.1"/>
    </source>
</evidence>
<feature type="domain" description="OmpR/PhoB-type" evidence="8">
    <location>
        <begin position="6"/>
        <end position="111"/>
    </location>
</feature>
<dbReference type="AlphaFoldDB" id="A0A7D6V5M4"/>
<dbReference type="Gene3D" id="1.25.40.10">
    <property type="entry name" value="Tetratricopeptide repeat domain"/>
    <property type="match status" value="1"/>
</dbReference>
<dbReference type="GO" id="GO:0006355">
    <property type="term" value="P:regulation of DNA-templated transcription"/>
    <property type="evidence" value="ECO:0007669"/>
    <property type="project" value="InterPro"/>
</dbReference>
<comment type="similarity">
    <text evidence="1">Belongs to the AfsR/DnrI/RedD regulatory family.</text>
</comment>
<dbReference type="PANTHER" id="PTHR35807">
    <property type="entry name" value="TRANSCRIPTIONAL REGULATOR REDD-RELATED"/>
    <property type="match status" value="1"/>
</dbReference>
<dbReference type="Pfam" id="PF00486">
    <property type="entry name" value="Trans_reg_C"/>
    <property type="match status" value="1"/>
</dbReference>
<dbReference type="Proteomes" id="UP000515512">
    <property type="component" value="Chromosome"/>
</dbReference>
<dbReference type="InterPro" id="IPR008984">
    <property type="entry name" value="SMAD_FHA_dom_sf"/>
</dbReference>
<dbReference type="SUPFAM" id="SSF49879">
    <property type="entry name" value="SMAD/FHA domain"/>
    <property type="match status" value="1"/>
</dbReference>
<evidence type="ECO:0000256" key="1">
    <source>
        <dbReference type="ARBA" id="ARBA00005820"/>
    </source>
</evidence>
<dbReference type="RefSeq" id="WP_181579240.1">
    <property type="nucleotide sequence ID" value="NZ_CP059399.1"/>
</dbReference>
<dbReference type="GO" id="GO:0000160">
    <property type="term" value="P:phosphorelay signal transduction system"/>
    <property type="evidence" value="ECO:0007669"/>
    <property type="project" value="InterPro"/>
</dbReference>
<proteinExistence type="inferred from homology"/>
<dbReference type="InterPro" id="IPR051677">
    <property type="entry name" value="AfsR-DnrI-RedD_regulator"/>
</dbReference>
<dbReference type="InterPro" id="IPR001867">
    <property type="entry name" value="OmpR/PhoB-type_DNA-bd"/>
</dbReference>
<dbReference type="EMBL" id="CP059399">
    <property type="protein sequence ID" value="QLY28032.1"/>
    <property type="molecule type" value="Genomic_DNA"/>
</dbReference>
<dbReference type="InterPro" id="IPR000253">
    <property type="entry name" value="FHA_dom"/>
</dbReference>
<dbReference type="Pfam" id="PF00498">
    <property type="entry name" value="FHA"/>
    <property type="match status" value="1"/>
</dbReference>